<dbReference type="EMBL" id="MRZV01000012">
    <property type="protein sequence ID" value="PIK62414.1"/>
    <property type="molecule type" value="Genomic_DNA"/>
</dbReference>
<feature type="region of interest" description="Disordered" evidence="1">
    <location>
        <begin position="115"/>
        <end position="164"/>
    </location>
</feature>
<proteinExistence type="predicted"/>
<organism evidence="2 3">
    <name type="scientific">Stichopus japonicus</name>
    <name type="common">Sea cucumber</name>
    <dbReference type="NCBI Taxonomy" id="307972"/>
    <lineage>
        <taxon>Eukaryota</taxon>
        <taxon>Metazoa</taxon>
        <taxon>Echinodermata</taxon>
        <taxon>Eleutherozoa</taxon>
        <taxon>Echinozoa</taxon>
        <taxon>Holothuroidea</taxon>
        <taxon>Aspidochirotacea</taxon>
        <taxon>Aspidochirotida</taxon>
        <taxon>Stichopodidae</taxon>
        <taxon>Apostichopus</taxon>
    </lineage>
</organism>
<dbReference type="AlphaFoldDB" id="A0A2G8LQB6"/>
<feature type="compositionally biased region" description="Acidic residues" evidence="1">
    <location>
        <begin position="122"/>
        <end position="137"/>
    </location>
</feature>
<name>A0A2G8LQB6_STIJA</name>
<evidence type="ECO:0000313" key="2">
    <source>
        <dbReference type="EMBL" id="PIK62414.1"/>
    </source>
</evidence>
<reference evidence="2 3" key="1">
    <citation type="journal article" date="2017" name="PLoS Biol.">
        <title>The sea cucumber genome provides insights into morphological evolution and visceral regeneration.</title>
        <authorList>
            <person name="Zhang X."/>
            <person name="Sun L."/>
            <person name="Yuan J."/>
            <person name="Sun Y."/>
            <person name="Gao Y."/>
            <person name="Zhang L."/>
            <person name="Li S."/>
            <person name="Dai H."/>
            <person name="Hamel J.F."/>
            <person name="Liu C."/>
            <person name="Yu Y."/>
            <person name="Liu S."/>
            <person name="Lin W."/>
            <person name="Guo K."/>
            <person name="Jin S."/>
            <person name="Xu P."/>
            <person name="Storey K.B."/>
            <person name="Huan P."/>
            <person name="Zhang T."/>
            <person name="Zhou Y."/>
            <person name="Zhang J."/>
            <person name="Lin C."/>
            <person name="Li X."/>
            <person name="Xing L."/>
            <person name="Huo D."/>
            <person name="Sun M."/>
            <person name="Wang L."/>
            <person name="Mercier A."/>
            <person name="Li F."/>
            <person name="Yang H."/>
            <person name="Xiang J."/>
        </authorList>
    </citation>
    <scope>NUCLEOTIDE SEQUENCE [LARGE SCALE GENOMIC DNA]</scope>
    <source>
        <strain evidence="2">Shaxun</strain>
        <tissue evidence="2">Muscle</tissue>
    </source>
</reference>
<sequence>MTEVLSIVDDITVSFVPSIASGRLEFGQTQEVRCIPSVSTASVMWQHDYTESETVTVVPLDRSLRIMIKKPTGLSDGAILSFECTATLGSLRASATFELVVDLVHSTTTTSPFRTTYKTSEEVSEDTEDSEDTEETEGMAPKNGNSDGELTLIHQKTKRKRDERSIDNISYVEDNTDDDPSVSYSAVSKANPARIVSSPDVVPYSDVNKRHVLIDEDEIYDESQNWWKAEEL</sequence>
<dbReference type="Proteomes" id="UP000230750">
    <property type="component" value="Unassembled WGS sequence"/>
</dbReference>
<comment type="caution">
    <text evidence="2">The sequence shown here is derived from an EMBL/GenBank/DDBJ whole genome shotgun (WGS) entry which is preliminary data.</text>
</comment>
<evidence type="ECO:0000256" key="1">
    <source>
        <dbReference type="SAM" id="MobiDB-lite"/>
    </source>
</evidence>
<protein>
    <submittedName>
        <fullName evidence="2">Uncharacterized protein</fullName>
    </submittedName>
</protein>
<keyword evidence="3" id="KW-1185">Reference proteome</keyword>
<gene>
    <name evidence="2" type="ORF">BSL78_00614</name>
</gene>
<accession>A0A2G8LQB6</accession>
<evidence type="ECO:0000313" key="3">
    <source>
        <dbReference type="Proteomes" id="UP000230750"/>
    </source>
</evidence>